<dbReference type="AlphaFoldDB" id="A0ABD0L7R0"/>
<sequence>PPVEVLSCCVTQDSNSGTVRGGCNIVNVPRDWGQTYDTEYGREVRRDPCTFWLFPDQEHDYNLLRGMTNDTTPDTDETGVCTVTTLHSQLGQDALVPMHIFLQQ</sequence>
<reference evidence="1 2" key="1">
    <citation type="journal article" date="2023" name="Sci. Data">
        <title>Genome assembly of the Korean intertidal mud-creeper Batillaria attramentaria.</title>
        <authorList>
            <person name="Patra A.K."/>
            <person name="Ho P.T."/>
            <person name="Jun S."/>
            <person name="Lee S.J."/>
            <person name="Kim Y."/>
            <person name="Won Y.J."/>
        </authorList>
    </citation>
    <scope>NUCLEOTIDE SEQUENCE [LARGE SCALE GENOMIC DNA]</scope>
    <source>
        <strain evidence="1">Wonlab-2016</strain>
    </source>
</reference>
<gene>
    <name evidence="1" type="ORF">BaRGS_00013539</name>
</gene>
<proteinExistence type="predicted"/>
<dbReference type="EMBL" id="JACVVK020000077">
    <property type="protein sequence ID" value="KAK7495129.1"/>
    <property type="molecule type" value="Genomic_DNA"/>
</dbReference>
<evidence type="ECO:0000313" key="1">
    <source>
        <dbReference type="EMBL" id="KAK7495129.1"/>
    </source>
</evidence>
<protein>
    <submittedName>
        <fullName evidence="1">Uncharacterized protein</fullName>
    </submittedName>
</protein>
<keyword evidence="2" id="KW-1185">Reference proteome</keyword>
<comment type="caution">
    <text evidence="1">The sequence shown here is derived from an EMBL/GenBank/DDBJ whole genome shotgun (WGS) entry which is preliminary data.</text>
</comment>
<name>A0ABD0L7R0_9CAEN</name>
<dbReference type="Proteomes" id="UP001519460">
    <property type="component" value="Unassembled WGS sequence"/>
</dbReference>
<organism evidence="1 2">
    <name type="scientific">Batillaria attramentaria</name>
    <dbReference type="NCBI Taxonomy" id="370345"/>
    <lineage>
        <taxon>Eukaryota</taxon>
        <taxon>Metazoa</taxon>
        <taxon>Spiralia</taxon>
        <taxon>Lophotrochozoa</taxon>
        <taxon>Mollusca</taxon>
        <taxon>Gastropoda</taxon>
        <taxon>Caenogastropoda</taxon>
        <taxon>Sorbeoconcha</taxon>
        <taxon>Cerithioidea</taxon>
        <taxon>Batillariidae</taxon>
        <taxon>Batillaria</taxon>
    </lineage>
</organism>
<accession>A0ABD0L7R0</accession>
<feature type="non-terminal residue" evidence="1">
    <location>
        <position position="1"/>
    </location>
</feature>
<evidence type="ECO:0000313" key="2">
    <source>
        <dbReference type="Proteomes" id="UP001519460"/>
    </source>
</evidence>